<accession>A0ACC0NAY4</accession>
<dbReference type="EMBL" id="CM046393">
    <property type="protein sequence ID" value="KAI8550477.1"/>
    <property type="molecule type" value="Genomic_DNA"/>
</dbReference>
<evidence type="ECO:0000313" key="1">
    <source>
        <dbReference type="EMBL" id="KAI8550477.1"/>
    </source>
</evidence>
<proteinExistence type="predicted"/>
<keyword evidence="2" id="KW-1185">Reference proteome</keyword>
<gene>
    <name evidence="1" type="ORF">RHMOL_Rhmol06G0109700</name>
</gene>
<comment type="caution">
    <text evidence="1">The sequence shown here is derived from an EMBL/GenBank/DDBJ whole genome shotgun (WGS) entry which is preliminary data.</text>
</comment>
<protein>
    <submittedName>
        <fullName evidence="1">Uncharacterized protein</fullName>
    </submittedName>
</protein>
<organism evidence="1 2">
    <name type="scientific">Rhododendron molle</name>
    <name type="common">Chinese azalea</name>
    <name type="synonym">Azalea mollis</name>
    <dbReference type="NCBI Taxonomy" id="49168"/>
    <lineage>
        <taxon>Eukaryota</taxon>
        <taxon>Viridiplantae</taxon>
        <taxon>Streptophyta</taxon>
        <taxon>Embryophyta</taxon>
        <taxon>Tracheophyta</taxon>
        <taxon>Spermatophyta</taxon>
        <taxon>Magnoliopsida</taxon>
        <taxon>eudicotyledons</taxon>
        <taxon>Gunneridae</taxon>
        <taxon>Pentapetalae</taxon>
        <taxon>asterids</taxon>
        <taxon>Ericales</taxon>
        <taxon>Ericaceae</taxon>
        <taxon>Ericoideae</taxon>
        <taxon>Rhodoreae</taxon>
        <taxon>Rhododendron</taxon>
    </lineage>
</organism>
<evidence type="ECO:0000313" key="2">
    <source>
        <dbReference type="Proteomes" id="UP001062846"/>
    </source>
</evidence>
<sequence>MGRVKLKMKRIENNTNRQVTFSKRRNGLIKKAYEISVLCDIDLALIMFSPSGRLTHFSSKTRIEDVFHRFINLSDQERVSSTSSPSSRDRGDSSDTLEISECLIRTLNQLKTENEIASLQHTKINQGATKLRVEELVQEIDWLNQQLETAEEQLSMFEPDTSSMNSLEELESCQKQIEDILSTVTERKECLLNNYASSSHTPSCLQEMQQQQQMPTYFENNPQMFESSVPFIPHREIPAAVYDPILQGTSSNMGLQGMGECQLFSPIQGMEEPGIAAFMLHDLGEYASSTSGEKSDSKASNYEGELGYKLPSPQD</sequence>
<dbReference type="Proteomes" id="UP001062846">
    <property type="component" value="Chromosome 6"/>
</dbReference>
<name>A0ACC0NAY4_RHOML</name>
<reference evidence="1" key="1">
    <citation type="submission" date="2022-02" db="EMBL/GenBank/DDBJ databases">
        <title>Plant Genome Project.</title>
        <authorList>
            <person name="Zhang R.-G."/>
        </authorList>
    </citation>
    <scope>NUCLEOTIDE SEQUENCE</scope>
    <source>
        <strain evidence="1">AT1</strain>
    </source>
</reference>